<dbReference type="Pfam" id="PF08644">
    <property type="entry name" value="SPT16"/>
    <property type="match status" value="1"/>
</dbReference>
<keyword evidence="1" id="KW-0539">Nucleus</keyword>
<dbReference type="InterPro" id="IPR013953">
    <property type="entry name" value="FACT_SPT16_M"/>
</dbReference>
<comment type="caution">
    <text evidence="4">The sequence shown here is derived from an EMBL/GenBank/DDBJ whole genome shotgun (WGS) entry which is preliminary data.</text>
</comment>
<proteinExistence type="inferred from homology"/>
<evidence type="ECO:0000259" key="3">
    <source>
        <dbReference type="SMART" id="SM01286"/>
    </source>
</evidence>
<gene>
    <name evidence="4" type="ORF">IFM89_027030</name>
</gene>
<comment type="function">
    <text evidence="1">Component of the FACT complex, a general chromatin factor that acts to reorganize nucleosomes. The FACT complex is involved in multiple processes that require DNA as a template such as mRNA elongation, DNA replication and DNA repair. During transcription elongation the FACT complex acts as a histone chaperone that both destabilizes and restores nucleosomal structure. It facilitates the passage of RNA polymerase II and transcription by promoting the dissociation of one histone H2A-H2B dimer from the nucleosome, then subsequently promotes the reestablishment of the nucleosome following the passage of RNA polymerase II.</text>
</comment>
<dbReference type="FunFam" id="2.30.29.210:FF:000002">
    <property type="entry name" value="FACT complex subunit SPT16"/>
    <property type="match status" value="1"/>
</dbReference>
<name>A0A835LNT0_9MAGN</name>
<dbReference type="Gene3D" id="2.30.29.210">
    <property type="entry name" value="FACT complex subunit Spt16p/Cdc68p"/>
    <property type="match status" value="1"/>
</dbReference>
<evidence type="ECO:0000256" key="2">
    <source>
        <dbReference type="SAM" id="MobiDB-lite"/>
    </source>
</evidence>
<dbReference type="Gene3D" id="2.30.29.150">
    <property type="match status" value="1"/>
</dbReference>
<evidence type="ECO:0000313" key="4">
    <source>
        <dbReference type="EMBL" id="KAF9594056.1"/>
    </source>
</evidence>
<dbReference type="Proteomes" id="UP000631114">
    <property type="component" value="Unassembled WGS sequence"/>
</dbReference>
<dbReference type="GO" id="GO:0031491">
    <property type="term" value="F:nucleosome binding"/>
    <property type="evidence" value="ECO:0007669"/>
    <property type="project" value="TreeGrafter"/>
</dbReference>
<keyword evidence="1" id="KW-0234">DNA repair</keyword>
<keyword evidence="5" id="KW-1185">Reference proteome</keyword>
<feature type="compositionally biased region" description="Basic and acidic residues" evidence="2">
    <location>
        <begin position="1"/>
        <end position="21"/>
    </location>
</feature>
<dbReference type="PANTHER" id="PTHR13980">
    <property type="entry name" value="CDC68 RELATED"/>
    <property type="match status" value="1"/>
</dbReference>
<dbReference type="InterPro" id="IPR040258">
    <property type="entry name" value="Spt16"/>
</dbReference>
<feature type="region of interest" description="Disordered" evidence="2">
    <location>
        <begin position="1"/>
        <end position="34"/>
    </location>
</feature>
<dbReference type="EMBL" id="JADFTS010000008">
    <property type="protein sequence ID" value="KAF9594056.1"/>
    <property type="molecule type" value="Genomic_DNA"/>
</dbReference>
<feature type="compositionally biased region" description="Low complexity" evidence="2">
    <location>
        <begin position="23"/>
        <end position="34"/>
    </location>
</feature>
<comment type="similarity">
    <text evidence="1">Belongs to the peptidase M24 family. SPT16 subfamily.</text>
</comment>
<dbReference type="GO" id="GO:0006281">
    <property type="term" value="P:DNA repair"/>
    <property type="evidence" value="ECO:0007669"/>
    <property type="project" value="UniProtKB-UniRule"/>
</dbReference>
<accession>A0A835LNT0</accession>
<dbReference type="SMART" id="SM01286">
    <property type="entry name" value="SPT16"/>
    <property type="match status" value="1"/>
</dbReference>
<sequence length="269" mass="29882">MSKEELRRQHQAELARQKNEETASSGDGRGAARSSSDLLAYKNVNDIPTPRDLMIQIDQKNEAILLPIYGSMVPFHVATVKSVSSQQDSSPTCYIRIIFNVPGAAFNTHDTNSLKFQGSIYLKEVASRESERAERATLVSQEKLQLAGTKFKSIWLPDLWIRPVFGGRGRKLTGTLEAHVNGFRKGDDYSLALSLAQSHHGGEQEDKGCPVLCGGDGCGPNFGRCKKIDKERAWLPWSALQGISLHCPYFELPGRACRDTLPSHHFERD</sequence>
<dbReference type="PANTHER" id="PTHR13980:SF15">
    <property type="entry name" value="FACT COMPLEX SUBUNIT SPT16"/>
    <property type="match status" value="1"/>
</dbReference>
<keyword evidence="1" id="KW-0805">Transcription regulation</keyword>
<dbReference type="GO" id="GO:0035101">
    <property type="term" value="C:FACT complex"/>
    <property type="evidence" value="ECO:0007669"/>
    <property type="project" value="UniProtKB-UniRule"/>
</dbReference>
<evidence type="ECO:0000313" key="5">
    <source>
        <dbReference type="Proteomes" id="UP000631114"/>
    </source>
</evidence>
<dbReference type="GO" id="GO:0006260">
    <property type="term" value="P:DNA replication"/>
    <property type="evidence" value="ECO:0007669"/>
    <property type="project" value="UniProtKB-KW"/>
</dbReference>
<dbReference type="GO" id="GO:0006368">
    <property type="term" value="P:transcription elongation by RNA polymerase II"/>
    <property type="evidence" value="ECO:0007669"/>
    <property type="project" value="TreeGrafter"/>
</dbReference>
<feature type="domain" description="FACT complex subunit SPT16 middle" evidence="3">
    <location>
        <begin position="55"/>
        <end position="185"/>
    </location>
</feature>
<keyword evidence="1" id="KW-0235">DNA replication</keyword>
<keyword evidence="1" id="KW-0804">Transcription</keyword>
<organism evidence="4 5">
    <name type="scientific">Coptis chinensis</name>
    <dbReference type="NCBI Taxonomy" id="261450"/>
    <lineage>
        <taxon>Eukaryota</taxon>
        <taxon>Viridiplantae</taxon>
        <taxon>Streptophyta</taxon>
        <taxon>Embryophyta</taxon>
        <taxon>Tracheophyta</taxon>
        <taxon>Spermatophyta</taxon>
        <taxon>Magnoliopsida</taxon>
        <taxon>Ranunculales</taxon>
        <taxon>Ranunculaceae</taxon>
        <taxon>Coptidoideae</taxon>
        <taxon>Coptis</taxon>
    </lineage>
</organism>
<dbReference type="AlphaFoldDB" id="A0A835LNT0"/>
<keyword evidence="1" id="KW-0158">Chromosome</keyword>
<comment type="subunit">
    <text evidence="1">Component of the FACT complex.</text>
</comment>
<reference evidence="4 5" key="1">
    <citation type="submission" date="2020-10" db="EMBL/GenBank/DDBJ databases">
        <title>The Coptis chinensis genome and diversification of protoberbering-type alkaloids.</title>
        <authorList>
            <person name="Wang B."/>
            <person name="Shu S."/>
            <person name="Song C."/>
            <person name="Liu Y."/>
        </authorList>
    </citation>
    <scope>NUCLEOTIDE SEQUENCE [LARGE SCALE GENOMIC DNA]</scope>
    <source>
        <strain evidence="4">HL-2020</strain>
        <tissue evidence="4">Leaf</tissue>
    </source>
</reference>
<protein>
    <recommendedName>
        <fullName evidence="1">FACT complex subunit</fullName>
    </recommendedName>
</protein>
<dbReference type="OrthoDB" id="10251642at2759"/>
<evidence type="ECO:0000256" key="1">
    <source>
        <dbReference type="RuleBase" id="RU367052"/>
    </source>
</evidence>
<keyword evidence="1" id="KW-0227">DNA damage</keyword>
<comment type="subcellular location">
    <subcellularLocation>
        <location evidence="1">Nucleus</location>
    </subcellularLocation>
    <subcellularLocation>
        <location evidence="1">Chromosome</location>
    </subcellularLocation>
</comment>